<feature type="chain" id="PRO_5019063360" description="Subtilisin-like protease" evidence="9">
    <location>
        <begin position="22"/>
        <end position="884"/>
    </location>
</feature>
<feature type="active site" description="Charge relay system" evidence="6 7">
    <location>
        <position position="160"/>
    </location>
</feature>
<evidence type="ECO:0000256" key="6">
    <source>
        <dbReference type="PIRSR" id="PIRSR615500-1"/>
    </source>
</evidence>
<keyword evidence="4 7" id="KW-0378">Hydrolase</keyword>
<feature type="active site" description="Charge relay system" evidence="6 7">
    <location>
        <position position="208"/>
    </location>
</feature>
<dbReference type="Pfam" id="PF00082">
    <property type="entry name" value="Peptidase_S8"/>
    <property type="match status" value="1"/>
</dbReference>
<evidence type="ECO:0000256" key="1">
    <source>
        <dbReference type="ARBA" id="ARBA00011073"/>
    </source>
</evidence>
<dbReference type="InterPro" id="IPR010435">
    <property type="entry name" value="C5a/SBT2-like_Fn3"/>
</dbReference>
<dbReference type="InterPro" id="IPR015500">
    <property type="entry name" value="Peptidase_S8_subtilisin-rel"/>
</dbReference>
<keyword evidence="13" id="KW-1185">Reference proteome</keyword>
<evidence type="ECO:0000259" key="11">
    <source>
        <dbReference type="Pfam" id="PF06280"/>
    </source>
</evidence>
<dbReference type="Gene3D" id="3.50.30.30">
    <property type="match status" value="1"/>
</dbReference>
<dbReference type="SUPFAM" id="SSF52025">
    <property type="entry name" value="PA domain"/>
    <property type="match status" value="1"/>
</dbReference>
<feature type="signal peptide" evidence="9">
    <location>
        <begin position="1"/>
        <end position="21"/>
    </location>
</feature>
<evidence type="ECO:0000256" key="7">
    <source>
        <dbReference type="PROSITE-ProRule" id="PRU01240"/>
    </source>
</evidence>
<feature type="domain" description="Peptidase S8/S53" evidence="10">
    <location>
        <begin position="151"/>
        <end position="578"/>
    </location>
</feature>
<feature type="active site" description="Charge relay system" evidence="6 7">
    <location>
        <position position="538"/>
    </location>
</feature>
<evidence type="ECO:0008006" key="14">
    <source>
        <dbReference type="Google" id="ProtNLM"/>
    </source>
</evidence>
<evidence type="ECO:0000256" key="2">
    <source>
        <dbReference type="ARBA" id="ARBA00022670"/>
    </source>
</evidence>
<dbReference type="InterPro" id="IPR023828">
    <property type="entry name" value="Peptidase_S8_Ser-AS"/>
</dbReference>
<evidence type="ECO:0000256" key="5">
    <source>
        <dbReference type="ARBA" id="ARBA00022825"/>
    </source>
</evidence>
<dbReference type="Pfam" id="PF06280">
    <property type="entry name" value="fn3_5"/>
    <property type="match status" value="1"/>
</dbReference>
<comment type="caution">
    <text evidence="12">The sequence shown here is derived from an EMBL/GenBank/DDBJ whole genome shotgun (WGS) entry which is preliminary data.</text>
</comment>
<dbReference type="STRING" id="1325734.A0A428Q3S4"/>
<feature type="domain" description="C5a peptidase/Subtilisin-like protease SBT2-like Fn3-like" evidence="11">
    <location>
        <begin position="615"/>
        <end position="728"/>
    </location>
</feature>
<dbReference type="InterPro" id="IPR046450">
    <property type="entry name" value="PA_dom_sf"/>
</dbReference>
<dbReference type="OrthoDB" id="10256524at2759"/>
<organism evidence="12 13">
    <name type="scientific">Fusarium duplospermum</name>
    <dbReference type="NCBI Taxonomy" id="1325734"/>
    <lineage>
        <taxon>Eukaryota</taxon>
        <taxon>Fungi</taxon>
        <taxon>Dikarya</taxon>
        <taxon>Ascomycota</taxon>
        <taxon>Pezizomycotina</taxon>
        <taxon>Sordariomycetes</taxon>
        <taxon>Hypocreomycetidae</taxon>
        <taxon>Hypocreales</taxon>
        <taxon>Nectriaceae</taxon>
        <taxon>Fusarium</taxon>
        <taxon>Fusarium solani species complex</taxon>
    </lineage>
</organism>
<dbReference type="GO" id="GO:0016020">
    <property type="term" value="C:membrane"/>
    <property type="evidence" value="ECO:0007669"/>
    <property type="project" value="InterPro"/>
</dbReference>
<comment type="similarity">
    <text evidence="1 7 8">Belongs to the peptidase S8 family.</text>
</comment>
<name>A0A428Q3S4_9HYPO</name>
<protein>
    <recommendedName>
        <fullName evidence="14">Subtilisin-like protease</fullName>
    </recommendedName>
</protein>
<dbReference type="PROSITE" id="PS00136">
    <property type="entry name" value="SUBTILASE_ASP"/>
    <property type="match status" value="1"/>
</dbReference>
<dbReference type="InterPro" id="IPR050131">
    <property type="entry name" value="Peptidase_S8_subtilisin-like"/>
</dbReference>
<dbReference type="PANTHER" id="PTHR43806:SF66">
    <property type="entry name" value="SERIN ENDOPEPTIDASE"/>
    <property type="match status" value="1"/>
</dbReference>
<dbReference type="PROSITE" id="PS51892">
    <property type="entry name" value="SUBTILASE"/>
    <property type="match status" value="1"/>
</dbReference>
<dbReference type="InterPro" id="IPR036852">
    <property type="entry name" value="Peptidase_S8/S53_dom_sf"/>
</dbReference>
<gene>
    <name evidence="12" type="ORF">CEP54_007075</name>
</gene>
<evidence type="ECO:0000256" key="9">
    <source>
        <dbReference type="SAM" id="SignalP"/>
    </source>
</evidence>
<dbReference type="PROSITE" id="PS00138">
    <property type="entry name" value="SUBTILASE_SER"/>
    <property type="match status" value="1"/>
</dbReference>
<dbReference type="Proteomes" id="UP000288168">
    <property type="component" value="Unassembled WGS sequence"/>
</dbReference>
<accession>A0A428Q3S4</accession>
<keyword evidence="5 7" id="KW-0720">Serine protease</keyword>
<dbReference type="PROSITE" id="PS00137">
    <property type="entry name" value="SUBTILASE_HIS"/>
    <property type="match status" value="1"/>
</dbReference>
<evidence type="ECO:0000313" key="12">
    <source>
        <dbReference type="EMBL" id="RSL59936.1"/>
    </source>
</evidence>
<proteinExistence type="inferred from homology"/>
<reference evidence="12 13" key="1">
    <citation type="submission" date="2017-06" db="EMBL/GenBank/DDBJ databases">
        <title>Comparative genomic analysis of Ambrosia Fusariam Clade fungi.</title>
        <authorList>
            <person name="Stajich J.E."/>
            <person name="Carrillo J."/>
            <person name="Kijimoto T."/>
            <person name="Eskalen A."/>
            <person name="O'Donnell K."/>
            <person name="Kasson M."/>
        </authorList>
    </citation>
    <scope>NUCLEOTIDE SEQUENCE [LARGE SCALE GENOMIC DNA]</scope>
    <source>
        <strain evidence="12 13">NRRL62584</strain>
    </source>
</reference>
<dbReference type="EMBL" id="NKCI01000062">
    <property type="protein sequence ID" value="RSL59936.1"/>
    <property type="molecule type" value="Genomic_DNA"/>
</dbReference>
<keyword evidence="3 9" id="KW-0732">Signal</keyword>
<dbReference type="InterPro" id="IPR023827">
    <property type="entry name" value="Peptidase_S8_Asp-AS"/>
</dbReference>
<dbReference type="CDD" id="cd07489">
    <property type="entry name" value="Peptidases_S8_5"/>
    <property type="match status" value="1"/>
</dbReference>
<evidence type="ECO:0000256" key="4">
    <source>
        <dbReference type="ARBA" id="ARBA00022801"/>
    </source>
</evidence>
<dbReference type="InterPro" id="IPR000209">
    <property type="entry name" value="Peptidase_S8/S53_dom"/>
</dbReference>
<dbReference type="GO" id="GO:0004252">
    <property type="term" value="F:serine-type endopeptidase activity"/>
    <property type="evidence" value="ECO:0007669"/>
    <property type="project" value="UniProtKB-UniRule"/>
</dbReference>
<dbReference type="PANTHER" id="PTHR43806">
    <property type="entry name" value="PEPTIDASE S8"/>
    <property type="match status" value="1"/>
</dbReference>
<evidence type="ECO:0000256" key="8">
    <source>
        <dbReference type="RuleBase" id="RU003355"/>
    </source>
</evidence>
<dbReference type="AlphaFoldDB" id="A0A428Q3S4"/>
<evidence type="ECO:0000313" key="13">
    <source>
        <dbReference type="Proteomes" id="UP000288168"/>
    </source>
</evidence>
<dbReference type="Gene3D" id="3.40.50.200">
    <property type="entry name" value="Peptidase S8/S53 domain"/>
    <property type="match status" value="2"/>
</dbReference>
<evidence type="ECO:0000256" key="3">
    <source>
        <dbReference type="ARBA" id="ARBA00022729"/>
    </source>
</evidence>
<keyword evidence="2 7" id="KW-0645">Protease</keyword>
<evidence type="ECO:0000259" key="10">
    <source>
        <dbReference type="Pfam" id="PF00082"/>
    </source>
</evidence>
<sequence>MHHLHFLVGAWFLYFLYPALGQSIVPGAYIVELAADYDLRSFYNEPGILDLPGLAPRRYFDYSLFRGVSFYTDATQHTVKESVSHVLPVRGFWPVHKYTANSAEVVSIPDNATAAALLSQKLSKRDIRREDVDSIFYMTQVDKLKKRGLTGKGIRIGIVDSGVDYSHPALGGCFGPGCLISFGTDLAADKDAKGLSKPDDGPRDCTGHGMHVAGIIAARENPLGFTGIAPGVELGMYKVFSCPVGAGSTDLFISGFLQSHEDGVDIITASLGWNSGWMDDPGALAVSRVVENGTIVFVALGNSGETGIFSSSAPASGKGVVAVGSVDNTVIPQFVNVGTWKARESSNVDKSHWAGGSMRKGDWDNVTLPLRSPSRDLDDGSAGCEGFLEDTPDLSKYIVLLPYGSCPFLDQSLKAEALGAGHILWYNNRPGLVQKLDANLVTIHGPTRASVTYEQGQAWLKAMSQGAKIALTFRNTSTSTQELVYFPNNRTGGFSSDFSSWGPTFDLQVKPQISGPGGSILSTFPVEAGGYAVLSGTSMATPFVAGLAALLMEARGKKIAPAELEQLLSVTSKPTLWKDALQTAKLLAPVAQQGAGLIQAQKALDARITVDVSSISFNDTDNMKESKFTIQNRHSKAVTCRLTNTPAATVQCFDPSLERVPKYNETSLLSAQARLKFSQDVITISAGGKRTVTVTPILPSFDAKLLPVYSGFIFVHASTGQISSLPYLGVAAKMRSFDVIQAKDNYLVSSNDTDTHLGPNHKFTIPCNVTDDDTTPSLQVQLVMGTEMMRLDVVPTDPHATGTKKVLGVDITGEVPGYPIRYVDRRGFIEYFSGMLESGSRAPEGSYKLLLRALNVFGDPENPKDWSSIETVPFQLKYKEGRTC</sequence>
<dbReference type="SUPFAM" id="SSF52743">
    <property type="entry name" value="Subtilisin-like"/>
    <property type="match status" value="1"/>
</dbReference>
<dbReference type="InterPro" id="IPR034187">
    <property type="entry name" value="Peptidases_S8_5"/>
</dbReference>
<dbReference type="PRINTS" id="PR00723">
    <property type="entry name" value="SUBTILISIN"/>
</dbReference>
<dbReference type="InterPro" id="IPR022398">
    <property type="entry name" value="Peptidase_S8_His-AS"/>
</dbReference>
<dbReference type="GO" id="GO:0006508">
    <property type="term" value="P:proteolysis"/>
    <property type="evidence" value="ECO:0007669"/>
    <property type="project" value="UniProtKB-KW"/>
</dbReference>